<organism evidence="2 3">
    <name type="scientific">Anopheles culicifacies</name>
    <dbReference type="NCBI Taxonomy" id="139723"/>
    <lineage>
        <taxon>Eukaryota</taxon>
        <taxon>Metazoa</taxon>
        <taxon>Ecdysozoa</taxon>
        <taxon>Arthropoda</taxon>
        <taxon>Hexapoda</taxon>
        <taxon>Insecta</taxon>
        <taxon>Pterygota</taxon>
        <taxon>Neoptera</taxon>
        <taxon>Endopterygota</taxon>
        <taxon>Diptera</taxon>
        <taxon>Nematocera</taxon>
        <taxon>Culicoidea</taxon>
        <taxon>Culicidae</taxon>
        <taxon>Anophelinae</taxon>
        <taxon>Anopheles</taxon>
        <taxon>culicifacies species complex</taxon>
    </lineage>
</organism>
<keyword evidence="1" id="KW-0472">Membrane</keyword>
<feature type="transmembrane region" description="Helical" evidence="1">
    <location>
        <begin position="156"/>
        <end position="176"/>
    </location>
</feature>
<accession>A0A182LSN1</accession>
<dbReference type="AlphaFoldDB" id="A0A182LSN1"/>
<keyword evidence="3" id="KW-1185">Reference proteome</keyword>
<evidence type="ECO:0000256" key="1">
    <source>
        <dbReference type="SAM" id="Phobius"/>
    </source>
</evidence>
<dbReference type="VEuPathDB" id="VectorBase:ACUA000947"/>
<dbReference type="EMBL" id="AXCM01010403">
    <property type="status" value="NOT_ANNOTATED_CDS"/>
    <property type="molecule type" value="Genomic_DNA"/>
</dbReference>
<evidence type="ECO:0000313" key="2">
    <source>
        <dbReference type="EnsemblMetazoa" id="ACUA000947-PA"/>
    </source>
</evidence>
<keyword evidence="1" id="KW-1133">Transmembrane helix</keyword>
<keyword evidence="1" id="KW-0812">Transmembrane</keyword>
<proteinExistence type="predicted"/>
<name>A0A182LSN1_9DIPT</name>
<sequence length="197" mass="21972">MRDAVTVSRAGGLPNGRWQMSPARCALRHGSFLTSPTRQSVESVVAMLQDDCISARIRGHGNAETCFDGTFTQVHSARSLRHATAHGSQTARSTKGSVGPRCTECGSNDLARFCGRVWETAPRLGRTSNTSERPPFKQNTGFLERTDGVIRHVPKWVAGVGISVFYHFTTLVRWFLVQVIEMHRLMVPECRCRWIND</sequence>
<dbReference type="Proteomes" id="UP000075883">
    <property type="component" value="Unassembled WGS sequence"/>
</dbReference>
<reference evidence="2" key="2">
    <citation type="submission" date="2020-05" db="UniProtKB">
        <authorList>
            <consortium name="EnsemblMetazoa"/>
        </authorList>
    </citation>
    <scope>IDENTIFICATION</scope>
    <source>
        <strain evidence="2">A-37</strain>
    </source>
</reference>
<dbReference type="EnsemblMetazoa" id="ACUA000947-RA">
    <property type="protein sequence ID" value="ACUA000947-PA"/>
    <property type="gene ID" value="ACUA000947"/>
</dbReference>
<reference evidence="3" key="1">
    <citation type="submission" date="2013-09" db="EMBL/GenBank/DDBJ databases">
        <title>The Genome Sequence of Anopheles culicifacies species A.</title>
        <authorList>
            <consortium name="The Broad Institute Genomics Platform"/>
            <person name="Neafsey D.E."/>
            <person name="Besansky N."/>
            <person name="Howell P."/>
            <person name="Walton C."/>
            <person name="Young S.K."/>
            <person name="Zeng Q."/>
            <person name="Gargeya S."/>
            <person name="Fitzgerald M."/>
            <person name="Haas B."/>
            <person name="Abouelleil A."/>
            <person name="Allen A.W."/>
            <person name="Alvarado L."/>
            <person name="Arachchi H.M."/>
            <person name="Berlin A.M."/>
            <person name="Chapman S.B."/>
            <person name="Gainer-Dewar J."/>
            <person name="Goldberg J."/>
            <person name="Griggs A."/>
            <person name="Gujja S."/>
            <person name="Hansen M."/>
            <person name="Howarth C."/>
            <person name="Imamovic A."/>
            <person name="Ireland A."/>
            <person name="Larimer J."/>
            <person name="McCowan C."/>
            <person name="Murphy C."/>
            <person name="Pearson M."/>
            <person name="Poon T.W."/>
            <person name="Priest M."/>
            <person name="Roberts A."/>
            <person name="Saif S."/>
            <person name="Shea T."/>
            <person name="Sisk P."/>
            <person name="Sykes S."/>
            <person name="Wortman J."/>
            <person name="Nusbaum C."/>
            <person name="Birren B."/>
        </authorList>
    </citation>
    <scope>NUCLEOTIDE SEQUENCE [LARGE SCALE GENOMIC DNA]</scope>
    <source>
        <strain evidence="3">A-37</strain>
    </source>
</reference>
<evidence type="ECO:0000313" key="3">
    <source>
        <dbReference type="Proteomes" id="UP000075883"/>
    </source>
</evidence>
<protein>
    <submittedName>
        <fullName evidence="2">Uncharacterized protein</fullName>
    </submittedName>
</protein>